<reference evidence="1" key="1">
    <citation type="submission" date="2014-11" db="EMBL/GenBank/DDBJ databases">
        <authorList>
            <person name="Amaro Gonzalez C."/>
        </authorList>
    </citation>
    <scope>NUCLEOTIDE SEQUENCE</scope>
</reference>
<proteinExistence type="predicted"/>
<reference evidence="1" key="2">
    <citation type="journal article" date="2015" name="Fish Shellfish Immunol.">
        <title>Early steps in the European eel (Anguilla anguilla)-Vibrio vulnificus interaction in the gills: Role of the RtxA13 toxin.</title>
        <authorList>
            <person name="Callol A."/>
            <person name="Pajuelo D."/>
            <person name="Ebbesson L."/>
            <person name="Teles M."/>
            <person name="MacKenzie S."/>
            <person name="Amaro C."/>
        </authorList>
    </citation>
    <scope>NUCLEOTIDE SEQUENCE</scope>
</reference>
<dbReference type="EMBL" id="GBXM01051027">
    <property type="protein sequence ID" value="JAH57550.1"/>
    <property type="molecule type" value="Transcribed_RNA"/>
</dbReference>
<evidence type="ECO:0000313" key="1">
    <source>
        <dbReference type="EMBL" id="JAH57550.1"/>
    </source>
</evidence>
<sequence length="27" mass="3274">MYTMFSFVLFIYFLTPDTLPAMSRLMH</sequence>
<protein>
    <submittedName>
        <fullName evidence="1">Uncharacterized protein</fullName>
    </submittedName>
</protein>
<accession>A0A0E9TX96</accession>
<name>A0A0E9TX96_ANGAN</name>
<organism evidence="1">
    <name type="scientific">Anguilla anguilla</name>
    <name type="common">European freshwater eel</name>
    <name type="synonym">Muraena anguilla</name>
    <dbReference type="NCBI Taxonomy" id="7936"/>
    <lineage>
        <taxon>Eukaryota</taxon>
        <taxon>Metazoa</taxon>
        <taxon>Chordata</taxon>
        <taxon>Craniata</taxon>
        <taxon>Vertebrata</taxon>
        <taxon>Euteleostomi</taxon>
        <taxon>Actinopterygii</taxon>
        <taxon>Neopterygii</taxon>
        <taxon>Teleostei</taxon>
        <taxon>Anguilliformes</taxon>
        <taxon>Anguillidae</taxon>
        <taxon>Anguilla</taxon>
    </lineage>
</organism>
<dbReference type="AlphaFoldDB" id="A0A0E9TX96"/>